<evidence type="ECO:0000313" key="2">
    <source>
        <dbReference type="Proteomes" id="UP000014207"/>
    </source>
</evidence>
<dbReference type="HOGENOM" id="CLU_3077053_0_0_10"/>
<dbReference type="Proteomes" id="UP000014207">
    <property type="component" value="Unassembled WGS sequence"/>
</dbReference>
<gene>
    <name evidence="1" type="ORF">C799_01920</name>
</gene>
<protein>
    <submittedName>
        <fullName evidence="1">Uncharacterized protein</fullName>
    </submittedName>
</protein>
<proteinExistence type="predicted"/>
<dbReference type="EMBL" id="ASSM01000009">
    <property type="protein sequence ID" value="EOR99885.1"/>
    <property type="molecule type" value="Genomic_DNA"/>
</dbReference>
<reference evidence="1 2" key="1">
    <citation type="submission" date="2013-04" db="EMBL/GenBank/DDBJ databases">
        <title>The Genome Sequence of Bacteroides thetaiotaomicron dnLKV9.</title>
        <authorList>
            <consortium name="The Broad Institute Genomics Platform"/>
            <consortium name="The Broad Institute Genome Sequencing Center for Infectious Disease"/>
            <person name="Earl A."/>
            <person name="Xavier R."/>
            <person name="Kuhn K."/>
            <person name="Stappenbeck T."/>
            <person name="Walker B."/>
            <person name="Young S."/>
            <person name="Zeng Q."/>
            <person name="Gargeya S."/>
            <person name="Fitzgerald M."/>
            <person name="Haas B."/>
            <person name="Abouelleil A."/>
            <person name="Allen A.W."/>
            <person name="Alvarado L."/>
            <person name="Arachchi H.M."/>
            <person name="Berlin A.M."/>
            <person name="Chapman S.B."/>
            <person name="Gainer-Dewar J."/>
            <person name="Goldberg J."/>
            <person name="Griggs A."/>
            <person name="Gujja S."/>
            <person name="Hansen M."/>
            <person name="Howarth C."/>
            <person name="Imamovic A."/>
            <person name="Ireland A."/>
            <person name="Larimer J."/>
            <person name="McCowan C."/>
            <person name="Murphy C."/>
            <person name="Pearson M."/>
            <person name="Poon T.W."/>
            <person name="Priest M."/>
            <person name="Roberts A."/>
            <person name="Saif S."/>
            <person name="Shea T."/>
            <person name="Sisk P."/>
            <person name="Sykes S."/>
            <person name="Wortman J."/>
            <person name="Nusbaum C."/>
            <person name="Birren B."/>
        </authorList>
    </citation>
    <scope>NUCLEOTIDE SEQUENCE [LARGE SCALE GENOMIC DNA]</scope>
    <source>
        <strain evidence="2">dnLKV9</strain>
    </source>
</reference>
<sequence>MKHLSVLNRCDITVTGQVKWGFVKRNMTMKAYMVLRPNSEVVSEGKITSFRG</sequence>
<name>R9H7V3_BACT4</name>
<dbReference type="AlphaFoldDB" id="R9H7V3"/>
<accession>R9H7V3</accession>
<organism evidence="1 2">
    <name type="scientific">Bacteroides thetaiotaomicron dnLKV9</name>
    <dbReference type="NCBI Taxonomy" id="1235785"/>
    <lineage>
        <taxon>Bacteria</taxon>
        <taxon>Pseudomonadati</taxon>
        <taxon>Bacteroidota</taxon>
        <taxon>Bacteroidia</taxon>
        <taxon>Bacteroidales</taxon>
        <taxon>Bacteroidaceae</taxon>
        <taxon>Bacteroides</taxon>
    </lineage>
</organism>
<evidence type="ECO:0000313" key="1">
    <source>
        <dbReference type="EMBL" id="EOR99885.1"/>
    </source>
</evidence>
<comment type="caution">
    <text evidence="1">The sequence shown here is derived from an EMBL/GenBank/DDBJ whole genome shotgun (WGS) entry which is preliminary data.</text>
</comment>